<dbReference type="EMBL" id="JARBHB010000001">
    <property type="protein sequence ID" value="KAJ8895908.1"/>
    <property type="molecule type" value="Genomic_DNA"/>
</dbReference>
<accession>A0ABQ9IGU4</accession>
<sequence length="381" mass="42678">MPPHEYNKFTSEGFFTMRKKNDILAYFVAAFPVCLKLCNALEELSGIIAGSSEQHVELRDSRRTRSARDITPTEHSPGDVDCLRSLSSGVVGDDSINCDQAEYVGLGAIKRIIGSNFGEVKLTHKNRVKPLSAVARSILIRDDFVEINSHQLFMRIVCVMKTEDDLKNYISYELSPRPPAIFAVVLYTTPEENSTNDPRRIVIDSGHLLHALVWQRPATYGQIADAYLEFVQKHDRTSVTVVFDGYNFQYTKSQEHFPRASNMTSAEIMFDMNTYASTRQADFLSNDHNKERLITLLSRHSETAGIEVSNSEGDADTLIVQQWRDNISLNPVDSGWKLAGGFLIPILTSRAPAPESLLRLVSCSCKIDCGYICECRRAGLA</sequence>
<name>A0ABQ9IGU4_9NEOP</name>
<protein>
    <submittedName>
        <fullName evidence="1">Uncharacterized protein</fullName>
    </submittedName>
</protein>
<reference evidence="1 2" key="1">
    <citation type="submission" date="2023-02" db="EMBL/GenBank/DDBJ databases">
        <title>LHISI_Scaffold_Assembly.</title>
        <authorList>
            <person name="Stuart O.P."/>
            <person name="Cleave R."/>
            <person name="Magrath M.J.L."/>
            <person name="Mikheyev A.S."/>
        </authorList>
    </citation>
    <scope>NUCLEOTIDE SEQUENCE [LARGE SCALE GENOMIC DNA]</scope>
    <source>
        <strain evidence="1">Daus_M_001</strain>
        <tissue evidence="1">Leg muscle</tissue>
    </source>
</reference>
<keyword evidence="2" id="KW-1185">Reference proteome</keyword>
<evidence type="ECO:0000313" key="2">
    <source>
        <dbReference type="Proteomes" id="UP001159363"/>
    </source>
</evidence>
<dbReference type="Proteomes" id="UP001159363">
    <property type="component" value="Chromosome 1"/>
</dbReference>
<proteinExistence type="predicted"/>
<gene>
    <name evidence="1" type="ORF">PR048_001248</name>
</gene>
<evidence type="ECO:0000313" key="1">
    <source>
        <dbReference type="EMBL" id="KAJ8895908.1"/>
    </source>
</evidence>
<organism evidence="1 2">
    <name type="scientific">Dryococelus australis</name>
    <dbReference type="NCBI Taxonomy" id="614101"/>
    <lineage>
        <taxon>Eukaryota</taxon>
        <taxon>Metazoa</taxon>
        <taxon>Ecdysozoa</taxon>
        <taxon>Arthropoda</taxon>
        <taxon>Hexapoda</taxon>
        <taxon>Insecta</taxon>
        <taxon>Pterygota</taxon>
        <taxon>Neoptera</taxon>
        <taxon>Polyneoptera</taxon>
        <taxon>Phasmatodea</taxon>
        <taxon>Verophasmatodea</taxon>
        <taxon>Anareolatae</taxon>
        <taxon>Phasmatidae</taxon>
        <taxon>Eurycanthinae</taxon>
        <taxon>Dryococelus</taxon>
    </lineage>
</organism>
<comment type="caution">
    <text evidence="1">The sequence shown here is derived from an EMBL/GenBank/DDBJ whole genome shotgun (WGS) entry which is preliminary data.</text>
</comment>